<dbReference type="PANTHER" id="PTHR44196">
    <property type="entry name" value="DEHYDROGENASE/REDUCTASE SDR FAMILY MEMBER 7B"/>
    <property type="match status" value="1"/>
</dbReference>
<dbReference type="SUPFAM" id="SSF51735">
    <property type="entry name" value="NAD(P)-binding Rossmann-fold domains"/>
    <property type="match status" value="1"/>
</dbReference>
<name>A0ABR9RPW1_9ACTN</name>
<evidence type="ECO:0000259" key="3">
    <source>
        <dbReference type="SMART" id="SM00822"/>
    </source>
</evidence>
<dbReference type="SMART" id="SM00822">
    <property type="entry name" value="PKS_KR"/>
    <property type="match status" value="1"/>
</dbReference>
<dbReference type="InterPro" id="IPR020904">
    <property type="entry name" value="Sc_DH/Rdtase_CS"/>
</dbReference>
<dbReference type="RefSeq" id="WP_193636920.1">
    <property type="nucleotide sequence ID" value="NZ_JADCSA010000002.1"/>
</dbReference>
<dbReference type="Pfam" id="PF00106">
    <property type="entry name" value="adh_short"/>
    <property type="match status" value="1"/>
</dbReference>
<organism evidence="4 5">
    <name type="scientific">Nocardioides malaquae</name>
    <dbReference type="NCBI Taxonomy" id="2773426"/>
    <lineage>
        <taxon>Bacteria</taxon>
        <taxon>Bacillati</taxon>
        <taxon>Actinomycetota</taxon>
        <taxon>Actinomycetes</taxon>
        <taxon>Propionibacteriales</taxon>
        <taxon>Nocardioidaceae</taxon>
        <taxon>Nocardioides</taxon>
    </lineage>
</organism>
<dbReference type="PANTHER" id="PTHR44196:SF1">
    <property type="entry name" value="DEHYDROGENASE_REDUCTASE SDR FAMILY MEMBER 7B"/>
    <property type="match status" value="1"/>
</dbReference>
<evidence type="ECO:0000313" key="4">
    <source>
        <dbReference type="EMBL" id="MBE7323604.1"/>
    </source>
</evidence>
<dbReference type="InterPro" id="IPR057326">
    <property type="entry name" value="KR_dom"/>
</dbReference>
<dbReference type="Proteomes" id="UP000756387">
    <property type="component" value="Unassembled WGS sequence"/>
</dbReference>
<comment type="similarity">
    <text evidence="1">Belongs to the short-chain dehydrogenases/reductases (SDR) family.</text>
</comment>
<feature type="domain" description="Ketoreductase" evidence="3">
    <location>
        <begin position="3"/>
        <end position="178"/>
    </location>
</feature>
<dbReference type="PRINTS" id="PR00081">
    <property type="entry name" value="GDHRDH"/>
</dbReference>
<gene>
    <name evidence="4" type="ORF">IEQ44_02920</name>
</gene>
<evidence type="ECO:0000313" key="5">
    <source>
        <dbReference type="Proteomes" id="UP000756387"/>
    </source>
</evidence>
<keyword evidence="5" id="KW-1185">Reference proteome</keyword>
<protein>
    <submittedName>
        <fullName evidence="4">SDR family oxidoreductase</fullName>
    </submittedName>
</protein>
<comment type="caution">
    <text evidence="4">The sequence shown here is derived from an EMBL/GenBank/DDBJ whole genome shotgun (WGS) entry which is preliminary data.</text>
</comment>
<dbReference type="InterPro" id="IPR002347">
    <property type="entry name" value="SDR_fam"/>
</dbReference>
<proteinExistence type="inferred from homology"/>
<dbReference type="PROSITE" id="PS00061">
    <property type="entry name" value="ADH_SHORT"/>
    <property type="match status" value="1"/>
</dbReference>
<evidence type="ECO:0000256" key="2">
    <source>
        <dbReference type="ARBA" id="ARBA00023002"/>
    </source>
</evidence>
<keyword evidence="2" id="KW-0560">Oxidoreductase</keyword>
<evidence type="ECO:0000256" key="1">
    <source>
        <dbReference type="ARBA" id="ARBA00006484"/>
    </source>
</evidence>
<dbReference type="InterPro" id="IPR036291">
    <property type="entry name" value="NAD(P)-bd_dom_sf"/>
</dbReference>
<accession>A0ABR9RPW1</accession>
<dbReference type="NCBIfam" id="NF006073">
    <property type="entry name" value="PRK08219.1"/>
    <property type="match status" value="1"/>
</dbReference>
<sequence>MTRTHVVTGAGAGIGLQLARRLSDRGDTLVLPVRSAERAAEVLAELGERHHAVVADLGDLEQVAAGAARIASQFDHLDSLVHCAGVVDLAPVATQGVEAWQHQIDVNLTAPVVLTRDLLPALRAARGTVLFVNSTSGIVANPHWGAYAASKHGLRGLADALRAEEAPHGVRVTSVHPSRTATPMQERVHAQEERSYRAEEWMSADTVAATLLHVLDLPSDATITDLTIRTSPSPS</sequence>
<dbReference type="Gene3D" id="3.40.50.720">
    <property type="entry name" value="NAD(P)-binding Rossmann-like Domain"/>
    <property type="match status" value="1"/>
</dbReference>
<dbReference type="EMBL" id="JADCSA010000002">
    <property type="protein sequence ID" value="MBE7323604.1"/>
    <property type="molecule type" value="Genomic_DNA"/>
</dbReference>
<dbReference type="CDD" id="cd05233">
    <property type="entry name" value="SDR_c"/>
    <property type="match status" value="1"/>
</dbReference>
<reference evidence="4 5" key="1">
    <citation type="submission" date="2020-10" db="EMBL/GenBank/DDBJ databases">
        <title>Nocardioides sp. isolated from sludge.</title>
        <authorList>
            <person name="Zhang X."/>
        </authorList>
    </citation>
    <scope>NUCLEOTIDE SEQUENCE [LARGE SCALE GENOMIC DNA]</scope>
    <source>
        <strain evidence="4 5">Y6</strain>
    </source>
</reference>